<name>A0ACD3A7M8_9AGAR</name>
<evidence type="ECO:0000313" key="2">
    <source>
        <dbReference type="Proteomes" id="UP000308600"/>
    </source>
</evidence>
<accession>A0ACD3A7M8</accession>
<dbReference type="Proteomes" id="UP000308600">
    <property type="component" value="Unassembled WGS sequence"/>
</dbReference>
<dbReference type="EMBL" id="ML208640">
    <property type="protein sequence ID" value="TFK61644.1"/>
    <property type="molecule type" value="Genomic_DNA"/>
</dbReference>
<organism evidence="1 2">
    <name type="scientific">Pluteus cervinus</name>
    <dbReference type="NCBI Taxonomy" id="181527"/>
    <lineage>
        <taxon>Eukaryota</taxon>
        <taxon>Fungi</taxon>
        <taxon>Dikarya</taxon>
        <taxon>Basidiomycota</taxon>
        <taxon>Agaricomycotina</taxon>
        <taxon>Agaricomycetes</taxon>
        <taxon>Agaricomycetidae</taxon>
        <taxon>Agaricales</taxon>
        <taxon>Pluteineae</taxon>
        <taxon>Pluteaceae</taxon>
        <taxon>Pluteus</taxon>
    </lineage>
</organism>
<protein>
    <submittedName>
        <fullName evidence="1">Uncharacterized protein</fullName>
    </submittedName>
</protein>
<feature type="non-terminal residue" evidence="1">
    <location>
        <position position="277"/>
    </location>
</feature>
<proteinExistence type="predicted"/>
<sequence length="277" mass="29975">MSKIGVTPRHSRAISRDSATQTPTGERTPKSHSITDEPSTASAGWGCSSWSIRRSDCAGRFGTDSRKCKTVRELLYDGQPNRPRPRRCQDGNIGGIVTSRAVLVLISIRRSSQHILAAAGDGPPSKRSSSTPLNNAFLDRMPITPSSLNAPTTHRHTDVQGNNMCCLIMGSIGPLHDKLPTNLMVSRMAWAPIDDDNDEANKEAWPLLSHTPAASSSQPRRVKDMKFSPRELSRGAVKPALELAKVTRFRSGFSASVAFGAIRHSIQGTLAMRALAA</sequence>
<keyword evidence="2" id="KW-1185">Reference proteome</keyword>
<reference evidence="1 2" key="1">
    <citation type="journal article" date="2019" name="Nat. Ecol. Evol.">
        <title>Megaphylogeny resolves global patterns of mushroom evolution.</title>
        <authorList>
            <person name="Varga T."/>
            <person name="Krizsan K."/>
            <person name="Foldi C."/>
            <person name="Dima B."/>
            <person name="Sanchez-Garcia M."/>
            <person name="Sanchez-Ramirez S."/>
            <person name="Szollosi G.J."/>
            <person name="Szarkandi J.G."/>
            <person name="Papp V."/>
            <person name="Albert L."/>
            <person name="Andreopoulos W."/>
            <person name="Angelini C."/>
            <person name="Antonin V."/>
            <person name="Barry K.W."/>
            <person name="Bougher N.L."/>
            <person name="Buchanan P."/>
            <person name="Buyck B."/>
            <person name="Bense V."/>
            <person name="Catcheside P."/>
            <person name="Chovatia M."/>
            <person name="Cooper J."/>
            <person name="Damon W."/>
            <person name="Desjardin D."/>
            <person name="Finy P."/>
            <person name="Geml J."/>
            <person name="Haridas S."/>
            <person name="Hughes K."/>
            <person name="Justo A."/>
            <person name="Karasinski D."/>
            <person name="Kautmanova I."/>
            <person name="Kiss B."/>
            <person name="Kocsube S."/>
            <person name="Kotiranta H."/>
            <person name="LaButti K.M."/>
            <person name="Lechner B.E."/>
            <person name="Liimatainen K."/>
            <person name="Lipzen A."/>
            <person name="Lukacs Z."/>
            <person name="Mihaltcheva S."/>
            <person name="Morgado L.N."/>
            <person name="Niskanen T."/>
            <person name="Noordeloos M.E."/>
            <person name="Ohm R.A."/>
            <person name="Ortiz-Santana B."/>
            <person name="Ovrebo C."/>
            <person name="Racz N."/>
            <person name="Riley R."/>
            <person name="Savchenko A."/>
            <person name="Shiryaev A."/>
            <person name="Soop K."/>
            <person name="Spirin V."/>
            <person name="Szebenyi C."/>
            <person name="Tomsovsky M."/>
            <person name="Tulloss R.E."/>
            <person name="Uehling J."/>
            <person name="Grigoriev I.V."/>
            <person name="Vagvolgyi C."/>
            <person name="Papp T."/>
            <person name="Martin F.M."/>
            <person name="Miettinen O."/>
            <person name="Hibbett D.S."/>
            <person name="Nagy L.G."/>
        </authorList>
    </citation>
    <scope>NUCLEOTIDE SEQUENCE [LARGE SCALE GENOMIC DNA]</scope>
    <source>
        <strain evidence="1 2">NL-1719</strain>
    </source>
</reference>
<gene>
    <name evidence="1" type="ORF">BDN72DRAFT_863429</name>
</gene>
<evidence type="ECO:0000313" key="1">
    <source>
        <dbReference type="EMBL" id="TFK61644.1"/>
    </source>
</evidence>